<dbReference type="Pfam" id="PF03830">
    <property type="entry name" value="PTSIIB_sorb"/>
    <property type="match status" value="1"/>
</dbReference>
<dbReference type="GO" id="GO:0009401">
    <property type="term" value="P:phosphoenolpyruvate-dependent sugar phosphotransferase system"/>
    <property type="evidence" value="ECO:0007669"/>
    <property type="project" value="UniProtKB-KW"/>
</dbReference>
<dbReference type="SUPFAM" id="SSF52728">
    <property type="entry name" value="PTS IIb component"/>
    <property type="match status" value="1"/>
</dbReference>
<evidence type="ECO:0000259" key="8">
    <source>
        <dbReference type="PROSITE" id="PS51101"/>
    </source>
</evidence>
<evidence type="ECO:0000313" key="10">
    <source>
        <dbReference type="Proteomes" id="UP000051886"/>
    </source>
</evidence>
<name>A0A0R2LB83_9LACO</name>
<evidence type="ECO:0000256" key="3">
    <source>
        <dbReference type="ARBA" id="ARBA00022490"/>
    </source>
</evidence>
<dbReference type="Gene3D" id="3.40.35.10">
    <property type="entry name" value="Phosphotransferase system, sorbose subfamily IIB component"/>
    <property type="match status" value="1"/>
</dbReference>
<keyword evidence="3" id="KW-0963">Cytoplasm</keyword>
<keyword evidence="5" id="KW-0808">Transferase</keyword>
<proteinExistence type="predicted"/>
<accession>A0A0R2LB83</accession>
<dbReference type="GO" id="GO:0005737">
    <property type="term" value="C:cytoplasm"/>
    <property type="evidence" value="ECO:0007669"/>
    <property type="project" value="UniProtKB-SubCell"/>
</dbReference>
<dbReference type="GO" id="GO:0008982">
    <property type="term" value="F:protein-N(PI)-phosphohistidine-sugar phosphotransferase activity"/>
    <property type="evidence" value="ECO:0007669"/>
    <property type="project" value="InterPro"/>
</dbReference>
<dbReference type="EMBL" id="JQCN01000034">
    <property type="protein sequence ID" value="KRN99182.1"/>
    <property type="molecule type" value="Genomic_DNA"/>
</dbReference>
<dbReference type="GO" id="GO:0016301">
    <property type="term" value="F:kinase activity"/>
    <property type="evidence" value="ECO:0007669"/>
    <property type="project" value="UniProtKB-KW"/>
</dbReference>
<dbReference type="PROSITE" id="PS51101">
    <property type="entry name" value="PTS_EIIB_TYPE_4"/>
    <property type="match status" value="1"/>
</dbReference>
<feature type="domain" description="PTS EIIB type-4" evidence="8">
    <location>
        <begin position="1"/>
        <end position="156"/>
    </location>
</feature>
<evidence type="ECO:0000256" key="2">
    <source>
        <dbReference type="ARBA" id="ARBA00022448"/>
    </source>
</evidence>
<evidence type="ECO:0000256" key="4">
    <source>
        <dbReference type="ARBA" id="ARBA00022597"/>
    </source>
</evidence>
<comment type="caution">
    <text evidence="9">The sequence shown here is derived from an EMBL/GenBank/DDBJ whole genome shotgun (WGS) entry which is preliminary data.</text>
</comment>
<comment type="subcellular location">
    <subcellularLocation>
        <location evidence="1">Cytoplasm</location>
    </subcellularLocation>
</comment>
<reference evidence="9 10" key="1">
    <citation type="journal article" date="2015" name="Genome Announc.">
        <title>Expanding the biotechnology potential of lactobacilli through comparative genomics of 213 strains and associated genera.</title>
        <authorList>
            <person name="Sun Z."/>
            <person name="Harris H.M."/>
            <person name="McCann A."/>
            <person name="Guo C."/>
            <person name="Argimon S."/>
            <person name="Zhang W."/>
            <person name="Yang X."/>
            <person name="Jeffery I.B."/>
            <person name="Cooney J.C."/>
            <person name="Kagawa T.F."/>
            <person name="Liu W."/>
            <person name="Song Y."/>
            <person name="Salvetti E."/>
            <person name="Wrobel A."/>
            <person name="Rasinkangas P."/>
            <person name="Parkhill J."/>
            <person name="Rea M.C."/>
            <person name="O'Sullivan O."/>
            <person name="Ritari J."/>
            <person name="Douillard F.P."/>
            <person name="Paul Ross R."/>
            <person name="Yang R."/>
            <person name="Briner A.E."/>
            <person name="Felis G.E."/>
            <person name="de Vos W.M."/>
            <person name="Barrangou R."/>
            <person name="Klaenhammer T.R."/>
            <person name="Caufield P.W."/>
            <person name="Cui Y."/>
            <person name="Zhang H."/>
            <person name="O'Toole P.W."/>
        </authorList>
    </citation>
    <scope>NUCLEOTIDE SEQUENCE [LARGE SCALE GENOMIC DNA]</scope>
    <source>
        <strain evidence="9 10">NBRC 103219</strain>
    </source>
</reference>
<protein>
    <submittedName>
        <fullName evidence="9">PTS system sorbose subfamily IIB component</fullName>
    </submittedName>
</protein>
<dbReference type="InterPro" id="IPR036667">
    <property type="entry name" value="PTS_IIB_sorbose-sp_sf"/>
</dbReference>
<dbReference type="AlphaFoldDB" id="A0A0R2LB83"/>
<keyword evidence="7" id="KW-0418">Kinase</keyword>
<dbReference type="STRING" id="449659.IV66_GL001670"/>
<dbReference type="PATRIC" id="fig|449659.4.peg.1704"/>
<gene>
    <name evidence="9" type="ORF">IV66_GL001670</name>
</gene>
<keyword evidence="2" id="KW-0813">Transport</keyword>
<keyword evidence="4" id="KW-0762">Sugar transport</keyword>
<dbReference type="InterPro" id="IPR004720">
    <property type="entry name" value="PTS_IIB_sorbose-sp"/>
</dbReference>
<evidence type="ECO:0000256" key="1">
    <source>
        <dbReference type="ARBA" id="ARBA00004496"/>
    </source>
</evidence>
<dbReference type="Proteomes" id="UP000051886">
    <property type="component" value="Unassembled WGS sequence"/>
</dbReference>
<keyword evidence="10" id="KW-1185">Reference proteome</keyword>
<evidence type="ECO:0000256" key="5">
    <source>
        <dbReference type="ARBA" id="ARBA00022679"/>
    </source>
</evidence>
<keyword evidence="6" id="KW-0598">Phosphotransferase system</keyword>
<evidence type="ECO:0000256" key="6">
    <source>
        <dbReference type="ARBA" id="ARBA00022683"/>
    </source>
</evidence>
<evidence type="ECO:0000256" key="7">
    <source>
        <dbReference type="ARBA" id="ARBA00022777"/>
    </source>
</evidence>
<sequence>MRIDYRLLHGQVAFAWTNFLGVNAILIANDKVAHSNFRKKTLSLAKPSGVKLIFKTVAESVQAINSGVTDKYKVFVIVETVKDAYELVKNTEQINDINVGLVASRPETQEIAKSIYVTVEEIKQLVEVEKQGVNVIIKQAPNDGDVRFSSLVKDRG</sequence>
<organism evidence="9 10">
    <name type="scientific">Ligilactobacillus pobuzihii</name>
    <dbReference type="NCBI Taxonomy" id="449659"/>
    <lineage>
        <taxon>Bacteria</taxon>
        <taxon>Bacillati</taxon>
        <taxon>Bacillota</taxon>
        <taxon>Bacilli</taxon>
        <taxon>Lactobacillales</taxon>
        <taxon>Lactobacillaceae</taxon>
        <taxon>Ligilactobacillus</taxon>
    </lineage>
</organism>
<evidence type="ECO:0000313" key="9">
    <source>
        <dbReference type="EMBL" id="KRN99182.1"/>
    </source>
</evidence>